<keyword evidence="2" id="KW-0812">Transmembrane</keyword>
<comment type="caution">
    <text evidence="3">The sequence shown here is derived from an EMBL/GenBank/DDBJ whole genome shotgun (WGS) entry which is preliminary data.</text>
</comment>
<evidence type="ECO:0000256" key="1">
    <source>
        <dbReference type="PIRSR" id="PIRSR600250-50"/>
    </source>
</evidence>
<evidence type="ECO:0008006" key="5">
    <source>
        <dbReference type="Google" id="ProtNLM"/>
    </source>
</evidence>
<dbReference type="OMA" id="WSKPANT"/>
<feature type="transmembrane region" description="Helical" evidence="2">
    <location>
        <begin position="39"/>
        <end position="58"/>
    </location>
</feature>
<evidence type="ECO:0000256" key="2">
    <source>
        <dbReference type="SAM" id="Phobius"/>
    </source>
</evidence>
<dbReference type="InterPro" id="IPR000250">
    <property type="entry name" value="Peptidase_G1"/>
</dbReference>
<sequence>MHGMASLTMSCFCAASSPPPESSLVDTLPLPRTTPSSTITMYAFALVNLLLAASAIAIPTSAERRTMRDAKRASGRSSQPLMSIEQAAADVVKTGGQTQETYSTNWAGAIWSKPANTITAVTGTFTVPTASGSGSASAWVGIDGASCSSAILQTGVDFNSDGSYDSWYEWFPAGAVDFDGLTINSGDVIKLTVTATSTTAGSAVIENTTSGQKVNQALTSSSALCEQDAEWIVEDFEENGGLVPFANFGTVTFSDASATTPSGSLSPAGASISDIQQNGQTLTQTTISGNDVTIKHT</sequence>
<dbReference type="PRINTS" id="PR00977">
    <property type="entry name" value="SCYTLDPTASE"/>
</dbReference>
<dbReference type="GO" id="GO:0006508">
    <property type="term" value="P:proteolysis"/>
    <property type="evidence" value="ECO:0007669"/>
    <property type="project" value="InterPro"/>
</dbReference>
<dbReference type="RefSeq" id="XP_007767187.1">
    <property type="nucleotide sequence ID" value="XM_007768997.1"/>
</dbReference>
<dbReference type="GO" id="GO:0070007">
    <property type="term" value="F:glutamic-type endopeptidase activity"/>
    <property type="evidence" value="ECO:0007669"/>
    <property type="project" value="InterPro"/>
</dbReference>
<dbReference type="InterPro" id="IPR013320">
    <property type="entry name" value="ConA-like_dom_sf"/>
</dbReference>
<keyword evidence="2" id="KW-0472">Membrane</keyword>
<organism evidence="3 4">
    <name type="scientific">Coniophora puteana (strain RWD-64-598)</name>
    <name type="common">Brown rot fungus</name>
    <dbReference type="NCBI Taxonomy" id="741705"/>
    <lineage>
        <taxon>Eukaryota</taxon>
        <taxon>Fungi</taxon>
        <taxon>Dikarya</taxon>
        <taxon>Basidiomycota</taxon>
        <taxon>Agaricomycotina</taxon>
        <taxon>Agaricomycetes</taxon>
        <taxon>Agaricomycetidae</taxon>
        <taxon>Boletales</taxon>
        <taxon>Coniophorineae</taxon>
        <taxon>Coniophoraceae</taxon>
        <taxon>Coniophora</taxon>
    </lineage>
</organism>
<gene>
    <name evidence="3" type="ORF">CONPUDRAFT_164374</name>
</gene>
<evidence type="ECO:0000313" key="4">
    <source>
        <dbReference type="Proteomes" id="UP000053558"/>
    </source>
</evidence>
<dbReference type="OrthoDB" id="2862635at2759"/>
<keyword evidence="2" id="KW-1133">Transmembrane helix</keyword>
<dbReference type="Proteomes" id="UP000053558">
    <property type="component" value="Unassembled WGS sequence"/>
</dbReference>
<accession>A0A5M3MXR1</accession>
<dbReference type="PANTHER" id="PTHR37536">
    <property type="entry name" value="PUTATIVE (AFU_ORTHOLOGUE AFUA_3G02970)-RELATED"/>
    <property type="match status" value="1"/>
</dbReference>
<dbReference type="SUPFAM" id="SSF49899">
    <property type="entry name" value="Concanavalin A-like lectins/glucanases"/>
    <property type="match status" value="1"/>
</dbReference>
<evidence type="ECO:0000313" key="3">
    <source>
        <dbReference type="EMBL" id="EIW83421.1"/>
    </source>
</evidence>
<dbReference type="Pfam" id="PF01828">
    <property type="entry name" value="Peptidase_A4"/>
    <property type="match status" value="1"/>
</dbReference>
<dbReference type="Gene3D" id="2.60.120.700">
    <property type="entry name" value="Peptidase G1"/>
    <property type="match status" value="1"/>
</dbReference>
<feature type="active site" description="Proton acceptor" evidence="1">
    <location>
        <position position="234"/>
    </location>
</feature>
<dbReference type="AlphaFoldDB" id="A0A5M3MXR1"/>
<name>A0A5M3MXR1_CONPW</name>
<dbReference type="InterPro" id="IPR038656">
    <property type="entry name" value="Peptidase_G1_sf"/>
</dbReference>
<dbReference type="GeneID" id="19205112"/>
<reference evidence="4" key="1">
    <citation type="journal article" date="2012" name="Science">
        <title>The Paleozoic origin of enzymatic lignin decomposition reconstructed from 31 fungal genomes.</title>
        <authorList>
            <person name="Floudas D."/>
            <person name="Binder M."/>
            <person name="Riley R."/>
            <person name="Barry K."/>
            <person name="Blanchette R.A."/>
            <person name="Henrissat B."/>
            <person name="Martinez A.T."/>
            <person name="Otillar R."/>
            <person name="Spatafora J.W."/>
            <person name="Yadav J.S."/>
            <person name="Aerts A."/>
            <person name="Benoit I."/>
            <person name="Boyd A."/>
            <person name="Carlson A."/>
            <person name="Copeland A."/>
            <person name="Coutinho P.M."/>
            <person name="de Vries R.P."/>
            <person name="Ferreira P."/>
            <person name="Findley K."/>
            <person name="Foster B."/>
            <person name="Gaskell J."/>
            <person name="Glotzer D."/>
            <person name="Gorecki P."/>
            <person name="Heitman J."/>
            <person name="Hesse C."/>
            <person name="Hori C."/>
            <person name="Igarashi K."/>
            <person name="Jurgens J.A."/>
            <person name="Kallen N."/>
            <person name="Kersten P."/>
            <person name="Kohler A."/>
            <person name="Kuees U."/>
            <person name="Kumar T.K.A."/>
            <person name="Kuo A."/>
            <person name="LaButti K."/>
            <person name="Larrondo L.F."/>
            <person name="Lindquist E."/>
            <person name="Ling A."/>
            <person name="Lombard V."/>
            <person name="Lucas S."/>
            <person name="Lundell T."/>
            <person name="Martin R."/>
            <person name="McLaughlin D.J."/>
            <person name="Morgenstern I."/>
            <person name="Morin E."/>
            <person name="Murat C."/>
            <person name="Nagy L.G."/>
            <person name="Nolan M."/>
            <person name="Ohm R.A."/>
            <person name="Patyshakuliyeva A."/>
            <person name="Rokas A."/>
            <person name="Ruiz-Duenas F.J."/>
            <person name="Sabat G."/>
            <person name="Salamov A."/>
            <person name="Samejima M."/>
            <person name="Schmutz J."/>
            <person name="Slot J.C."/>
            <person name="St John F."/>
            <person name="Stenlid J."/>
            <person name="Sun H."/>
            <person name="Sun S."/>
            <person name="Syed K."/>
            <person name="Tsang A."/>
            <person name="Wiebenga A."/>
            <person name="Young D."/>
            <person name="Pisabarro A."/>
            <person name="Eastwood D.C."/>
            <person name="Martin F."/>
            <person name="Cullen D."/>
            <person name="Grigoriev I.V."/>
            <person name="Hibbett D.S."/>
        </authorList>
    </citation>
    <scope>NUCLEOTIDE SEQUENCE [LARGE SCALE GENOMIC DNA]</scope>
    <source>
        <strain evidence="4">RWD-64-598 SS2</strain>
    </source>
</reference>
<dbReference type="PANTHER" id="PTHR37536:SF1">
    <property type="entry name" value="ASPERGILLOPEPSIN, PUTAITVE (AFU_ORTHOLOGUE AFUA_7G01200)"/>
    <property type="match status" value="1"/>
</dbReference>
<dbReference type="EMBL" id="JH711576">
    <property type="protein sequence ID" value="EIW83421.1"/>
    <property type="molecule type" value="Genomic_DNA"/>
</dbReference>
<proteinExistence type="predicted"/>
<keyword evidence="4" id="KW-1185">Reference proteome</keyword>
<dbReference type="CDD" id="cd13426">
    <property type="entry name" value="Peptidase_G1"/>
    <property type="match status" value="1"/>
</dbReference>
<dbReference type="KEGG" id="cput:CONPUDRAFT_164374"/>
<protein>
    <recommendedName>
        <fullName evidence="5">Acid proteinase</fullName>
    </recommendedName>
</protein>